<organism evidence="2 3">
    <name type="scientific">Parapontixanthobacter aurantiacus</name>
    <dbReference type="NCBI Taxonomy" id="1463599"/>
    <lineage>
        <taxon>Bacteria</taxon>
        <taxon>Pseudomonadati</taxon>
        <taxon>Pseudomonadota</taxon>
        <taxon>Alphaproteobacteria</taxon>
        <taxon>Sphingomonadales</taxon>
        <taxon>Erythrobacteraceae</taxon>
        <taxon>Parapontixanthobacter</taxon>
    </lineage>
</organism>
<reference evidence="2 3" key="1">
    <citation type="submission" date="2019-12" db="EMBL/GenBank/DDBJ databases">
        <title>Genomic-based taxomic classification of the family Erythrobacteraceae.</title>
        <authorList>
            <person name="Xu L."/>
        </authorList>
    </citation>
    <scope>NUCLEOTIDE SEQUENCE [LARGE SCALE GENOMIC DNA]</scope>
    <source>
        <strain evidence="2 3">MCCC 1A09962</strain>
    </source>
</reference>
<feature type="region of interest" description="Disordered" evidence="1">
    <location>
        <begin position="1"/>
        <end position="35"/>
    </location>
</feature>
<evidence type="ECO:0000313" key="2">
    <source>
        <dbReference type="EMBL" id="MXO85956.1"/>
    </source>
</evidence>
<sequence length="140" mass="14992">MAKANHITDRGGRKIRDAANSVDDDNDVPGPSTNPATNLFISDILLRSVGRLARTTMEKGLVGKRYGSQFAKDAVENRSLLHTLTAYGLTKVATRSVPGAAAVGGGLLLKTLFDRSRSRRKSRSDGAKTLRKQADPDSAI</sequence>
<feature type="region of interest" description="Disordered" evidence="1">
    <location>
        <begin position="118"/>
        <end position="140"/>
    </location>
</feature>
<dbReference type="EMBL" id="WTYW01000001">
    <property type="protein sequence ID" value="MXO85956.1"/>
    <property type="molecule type" value="Genomic_DNA"/>
</dbReference>
<evidence type="ECO:0000256" key="1">
    <source>
        <dbReference type="SAM" id="MobiDB-lite"/>
    </source>
</evidence>
<dbReference type="OrthoDB" id="7391946at2"/>
<accession>A0A844ZFN1</accession>
<evidence type="ECO:0000313" key="3">
    <source>
        <dbReference type="Proteomes" id="UP000433104"/>
    </source>
</evidence>
<name>A0A844ZFN1_9SPHN</name>
<gene>
    <name evidence="2" type="ORF">GRI38_07905</name>
</gene>
<dbReference type="AlphaFoldDB" id="A0A844ZFN1"/>
<dbReference type="RefSeq" id="WP_160682294.1">
    <property type="nucleotide sequence ID" value="NZ_WTYW01000001.1"/>
</dbReference>
<proteinExistence type="predicted"/>
<protein>
    <submittedName>
        <fullName evidence="2">Uncharacterized protein</fullName>
    </submittedName>
</protein>
<feature type="compositionally biased region" description="Basic and acidic residues" evidence="1">
    <location>
        <begin position="1"/>
        <end position="17"/>
    </location>
</feature>
<comment type="caution">
    <text evidence="2">The sequence shown here is derived from an EMBL/GenBank/DDBJ whole genome shotgun (WGS) entry which is preliminary data.</text>
</comment>
<dbReference type="Proteomes" id="UP000433104">
    <property type="component" value="Unassembled WGS sequence"/>
</dbReference>
<feature type="compositionally biased region" description="Basic and acidic residues" evidence="1">
    <location>
        <begin position="123"/>
        <end position="140"/>
    </location>
</feature>
<keyword evidence="3" id="KW-1185">Reference proteome</keyword>